<sequence length="345" mass="38581">MMQSMTSSSASAGLRVSELTDRAAWDRLVDDHAGHPLQLWGWGAAKAHGGRWTPRHLVVTDDQGVAIGGAQVLVRRLPLPFRRLAYVPRGPFGPQERLGDIASAVTRWTSEHVGGVGITFEPDVDADVPFRVGGGRPQQGHVLIPRTLILDLRQTPDELMHAMAKKTRQYIRKSLREPIEYRRIVSDAELEQCLDLYDLTAQRAGFPLHDRAYYRTVQRELGEASPIYAAFHEGRPIAFLWPAASATTSFELYGGVDETGQRLRANYGLKWTAILDLQRRGVVRYDLNGLLNDGISTFKMGFASHEDLLHAGVDVPFSMWRYRAWVRALPAAQGAMRRVAGLLHR</sequence>
<dbReference type="Pfam" id="PF13480">
    <property type="entry name" value="Acetyltransf_6"/>
    <property type="match status" value="1"/>
</dbReference>
<dbReference type="PANTHER" id="PTHR36174:SF1">
    <property type="entry name" value="LIPID II:GLYCINE GLYCYLTRANSFERASE"/>
    <property type="match status" value="1"/>
</dbReference>
<dbReference type="PROSITE" id="PS51191">
    <property type="entry name" value="FEMABX"/>
    <property type="match status" value="1"/>
</dbReference>
<comment type="caution">
    <text evidence="8">The sequence shown here is derived from an EMBL/GenBank/DDBJ whole genome shotgun (WGS) entry which is preliminary data.</text>
</comment>
<dbReference type="GO" id="GO:0071555">
    <property type="term" value="P:cell wall organization"/>
    <property type="evidence" value="ECO:0007669"/>
    <property type="project" value="UniProtKB-KW"/>
</dbReference>
<keyword evidence="4" id="KW-0573">Peptidoglycan synthesis</keyword>
<dbReference type="EMBL" id="WBKA01000001">
    <property type="protein sequence ID" value="KAB1633739.1"/>
    <property type="molecule type" value="Genomic_DNA"/>
</dbReference>
<evidence type="ECO:0000313" key="9">
    <source>
        <dbReference type="Proteomes" id="UP000481339"/>
    </source>
</evidence>
<dbReference type="InterPro" id="IPR016181">
    <property type="entry name" value="Acyl_CoA_acyltransferase"/>
</dbReference>
<keyword evidence="9" id="KW-1185">Reference proteome</keyword>
<dbReference type="InterPro" id="IPR038740">
    <property type="entry name" value="BioF2-like_GNAT_dom"/>
</dbReference>
<dbReference type="InterPro" id="IPR003447">
    <property type="entry name" value="FEMABX"/>
</dbReference>
<evidence type="ECO:0000256" key="6">
    <source>
        <dbReference type="ARBA" id="ARBA00023316"/>
    </source>
</evidence>
<protein>
    <submittedName>
        <fullName evidence="8">Peptidoglycan bridge formation glycyltransferase FemA/FemB family protein</fullName>
    </submittedName>
</protein>
<keyword evidence="6" id="KW-0961">Cell wall biogenesis/degradation</keyword>
<proteinExistence type="inferred from homology"/>
<dbReference type="AlphaFoldDB" id="A0A7C8FV76"/>
<gene>
    <name evidence="8" type="ORF">F8O02_02115</name>
</gene>
<comment type="similarity">
    <text evidence="1">Belongs to the FemABX family.</text>
</comment>
<feature type="domain" description="BioF2-like acetyltransferase" evidence="7">
    <location>
        <begin position="165"/>
        <end position="289"/>
    </location>
</feature>
<evidence type="ECO:0000259" key="7">
    <source>
        <dbReference type="Pfam" id="PF13480"/>
    </source>
</evidence>
<dbReference type="GO" id="GO:0016755">
    <property type="term" value="F:aminoacyltransferase activity"/>
    <property type="evidence" value="ECO:0007669"/>
    <property type="project" value="InterPro"/>
</dbReference>
<evidence type="ECO:0000256" key="5">
    <source>
        <dbReference type="ARBA" id="ARBA00023315"/>
    </source>
</evidence>
<dbReference type="SUPFAM" id="SSF55729">
    <property type="entry name" value="Acyl-CoA N-acyltransferases (Nat)"/>
    <property type="match status" value="2"/>
</dbReference>
<dbReference type="PANTHER" id="PTHR36174">
    <property type="entry name" value="LIPID II:GLYCINE GLYCYLTRANSFERASE"/>
    <property type="match status" value="1"/>
</dbReference>
<organism evidence="8 9">
    <name type="scientific">Pseudoclavibacter caeni</name>
    <dbReference type="NCBI Taxonomy" id="908846"/>
    <lineage>
        <taxon>Bacteria</taxon>
        <taxon>Bacillati</taxon>
        <taxon>Actinomycetota</taxon>
        <taxon>Actinomycetes</taxon>
        <taxon>Micrococcales</taxon>
        <taxon>Microbacteriaceae</taxon>
        <taxon>Pseudoclavibacter</taxon>
    </lineage>
</organism>
<evidence type="ECO:0000256" key="2">
    <source>
        <dbReference type="ARBA" id="ARBA00022679"/>
    </source>
</evidence>
<evidence type="ECO:0000256" key="1">
    <source>
        <dbReference type="ARBA" id="ARBA00009943"/>
    </source>
</evidence>
<dbReference type="InterPro" id="IPR050644">
    <property type="entry name" value="PG_Glycine_Bridge_Synth"/>
</dbReference>
<dbReference type="OrthoDB" id="9785911at2"/>
<reference evidence="8 9" key="1">
    <citation type="submission" date="2019-09" db="EMBL/GenBank/DDBJ databases">
        <title>Phylogeny of genus Pseudoclavibacter and closely related genus.</title>
        <authorList>
            <person name="Li Y."/>
        </authorList>
    </citation>
    <scope>NUCLEOTIDE SEQUENCE [LARGE SCALE GENOMIC DNA]</scope>
    <source>
        <strain evidence="8 9">JCM 16921</strain>
    </source>
</reference>
<name>A0A7C8FV76_9MICO</name>
<keyword evidence="5" id="KW-0012">Acyltransferase</keyword>
<dbReference type="Gene3D" id="3.40.630.30">
    <property type="match status" value="2"/>
</dbReference>
<dbReference type="GO" id="GO:0009252">
    <property type="term" value="P:peptidoglycan biosynthetic process"/>
    <property type="evidence" value="ECO:0007669"/>
    <property type="project" value="UniProtKB-KW"/>
</dbReference>
<dbReference type="Proteomes" id="UP000481339">
    <property type="component" value="Unassembled WGS sequence"/>
</dbReference>
<accession>A0A7C8FV76</accession>
<evidence type="ECO:0000256" key="3">
    <source>
        <dbReference type="ARBA" id="ARBA00022960"/>
    </source>
</evidence>
<dbReference type="GO" id="GO:0008360">
    <property type="term" value="P:regulation of cell shape"/>
    <property type="evidence" value="ECO:0007669"/>
    <property type="project" value="UniProtKB-KW"/>
</dbReference>
<keyword evidence="3" id="KW-0133">Cell shape</keyword>
<evidence type="ECO:0000256" key="4">
    <source>
        <dbReference type="ARBA" id="ARBA00022984"/>
    </source>
</evidence>
<keyword evidence="2 8" id="KW-0808">Transferase</keyword>
<evidence type="ECO:0000313" key="8">
    <source>
        <dbReference type="EMBL" id="KAB1633739.1"/>
    </source>
</evidence>